<dbReference type="Proteomes" id="UP000001887">
    <property type="component" value="Chromosome"/>
</dbReference>
<evidence type="ECO:0000313" key="2">
    <source>
        <dbReference type="EMBL" id="ADB16335.1"/>
    </source>
</evidence>
<dbReference type="AlphaFoldDB" id="D2QYC1"/>
<organism evidence="2 3">
    <name type="scientific">Pirellula staleyi (strain ATCC 27377 / DSM 6068 / ICPB 4128)</name>
    <name type="common">Pirella staleyi</name>
    <dbReference type="NCBI Taxonomy" id="530564"/>
    <lineage>
        <taxon>Bacteria</taxon>
        <taxon>Pseudomonadati</taxon>
        <taxon>Planctomycetota</taxon>
        <taxon>Planctomycetia</taxon>
        <taxon>Pirellulales</taxon>
        <taxon>Pirellulaceae</taxon>
        <taxon>Pirellula</taxon>
    </lineage>
</organism>
<sequence length="223" mass="25030">MKGGITLRVLDGADRGREYQNLIPPITIGREEGNTIQLNDERVSRYHVKIQEDHNRLVITDLESTNGTKVNGEDVQLRILRYGDMIGIGRSVLLFGSRDQIAERLSRLRGGDHDAGATVDPEQAQKAVDASSLDFELSWNEDGDLQATLHALEPPELPERMSPGQAAQLAEILEFFHIRMRNLIGSVKVDPKSGRVPLDMRQWQAIIDLQARLSEYLRQVGNQ</sequence>
<dbReference type="STRING" id="530564.Psta_1660"/>
<dbReference type="InterPro" id="IPR008984">
    <property type="entry name" value="SMAD_FHA_dom_sf"/>
</dbReference>
<dbReference type="eggNOG" id="COG1716">
    <property type="taxonomic scope" value="Bacteria"/>
</dbReference>
<evidence type="ECO:0000259" key="1">
    <source>
        <dbReference type="PROSITE" id="PS50006"/>
    </source>
</evidence>
<dbReference type="PROSITE" id="PS50006">
    <property type="entry name" value="FHA_DOMAIN"/>
    <property type="match status" value="1"/>
</dbReference>
<dbReference type="KEGG" id="psl:Psta_1660"/>
<name>D2QYC1_PIRSD</name>
<accession>D2QYC1</accession>
<dbReference type="OrthoDB" id="9816434at2"/>
<protein>
    <submittedName>
        <fullName evidence="2">FHA domain containing protein</fullName>
    </submittedName>
</protein>
<dbReference type="InterPro" id="IPR000253">
    <property type="entry name" value="FHA_dom"/>
</dbReference>
<dbReference type="PANTHER" id="PTHR23308">
    <property type="entry name" value="NUCLEAR INHIBITOR OF PROTEIN PHOSPHATASE-1"/>
    <property type="match status" value="1"/>
</dbReference>
<dbReference type="Pfam" id="PF00498">
    <property type="entry name" value="FHA"/>
    <property type="match status" value="1"/>
</dbReference>
<dbReference type="EMBL" id="CP001848">
    <property type="protein sequence ID" value="ADB16335.1"/>
    <property type="molecule type" value="Genomic_DNA"/>
</dbReference>
<dbReference type="InterPro" id="IPR050923">
    <property type="entry name" value="Cell_Proc_Reg/RNA_Proc"/>
</dbReference>
<dbReference type="CDD" id="cd00060">
    <property type="entry name" value="FHA"/>
    <property type="match status" value="1"/>
</dbReference>
<dbReference type="SUPFAM" id="SSF49879">
    <property type="entry name" value="SMAD/FHA domain"/>
    <property type="match status" value="1"/>
</dbReference>
<evidence type="ECO:0000313" key="3">
    <source>
        <dbReference type="Proteomes" id="UP000001887"/>
    </source>
</evidence>
<feature type="domain" description="FHA" evidence="1">
    <location>
        <begin position="26"/>
        <end position="75"/>
    </location>
</feature>
<proteinExistence type="predicted"/>
<gene>
    <name evidence="2" type="ordered locus">Psta_1660</name>
</gene>
<dbReference type="SMART" id="SM00240">
    <property type="entry name" value="FHA"/>
    <property type="match status" value="1"/>
</dbReference>
<reference evidence="2 3" key="1">
    <citation type="journal article" date="2009" name="Stand. Genomic Sci.">
        <title>Complete genome sequence of Pirellula staleyi type strain (ATCC 27377).</title>
        <authorList>
            <person name="Clum A."/>
            <person name="Tindall B.J."/>
            <person name="Sikorski J."/>
            <person name="Ivanova N."/>
            <person name="Mavrommatis K."/>
            <person name="Lucas S."/>
            <person name="Glavina del Rio T."/>
            <person name="Nolan M."/>
            <person name="Chen F."/>
            <person name="Tice H."/>
            <person name="Pitluck S."/>
            <person name="Cheng J.F."/>
            <person name="Chertkov O."/>
            <person name="Brettin T."/>
            <person name="Han C."/>
            <person name="Detter J.C."/>
            <person name="Kuske C."/>
            <person name="Bruce D."/>
            <person name="Goodwin L."/>
            <person name="Ovchinikova G."/>
            <person name="Pati A."/>
            <person name="Mikhailova N."/>
            <person name="Chen A."/>
            <person name="Palaniappan K."/>
            <person name="Land M."/>
            <person name="Hauser L."/>
            <person name="Chang Y.J."/>
            <person name="Jeffries C.D."/>
            <person name="Chain P."/>
            <person name="Rohde M."/>
            <person name="Goker M."/>
            <person name="Bristow J."/>
            <person name="Eisen J.A."/>
            <person name="Markowitz V."/>
            <person name="Hugenholtz P."/>
            <person name="Kyrpides N.C."/>
            <person name="Klenk H.P."/>
            <person name="Lapidus A."/>
        </authorList>
    </citation>
    <scope>NUCLEOTIDE SEQUENCE [LARGE SCALE GENOMIC DNA]</scope>
    <source>
        <strain evidence="3">ATCC 27377 / DSM 6068 / ICPB 4128</strain>
    </source>
</reference>
<dbReference type="HOGENOM" id="CLU_1207913_0_0_0"/>
<keyword evidence="3" id="KW-1185">Reference proteome</keyword>
<dbReference type="Gene3D" id="2.60.200.20">
    <property type="match status" value="1"/>
</dbReference>